<dbReference type="CDD" id="cd05379">
    <property type="entry name" value="CAP_bacterial"/>
    <property type="match status" value="1"/>
</dbReference>
<dbReference type="PANTHER" id="PTHR31157:SF1">
    <property type="entry name" value="SCP DOMAIN-CONTAINING PROTEIN"/>
    <property type="match status" value="1"/>
</dbReference>
<dbReference type="Pfam" id="PF00188">
    <property type="entry name" value="CAP"/>
    <property type="match status" value="1"/>
</dbReference>
<keyword evidence="2" id="KW-0472">Membrane</keyword>
<evidence type="ECO:0000259" key="4">
    <source>
        <dbReference type="Pfam" id="PF00188"/>
    </source>
</evidence>
<feature type="chain" id="PRO_5014870220" description="SCP domain-containing protein" evidence="3">
    <location>
        <begin position="26"/>
        <end position="305"/>
    </location>
</feature>
<keyword evidence="3" id="KW-0732">Signal</keyword>
<feature type="region of interest" description="Disordered" evidence="1">
    <location>
        <begin position="155"/>
        <end position="216"/>
    </location>
</feature>
<dbReference type="SUPFAM" id="SSF55797">
    <property type="entry name" value="PR-1-like"/>
    <property type="match status" value="1"/>
</dbReference>
<dbReference type="PANTHER" id="PTHR31157">
    <property type="entry name" value="SCP DOMAIN-CONTAINING PROTEIN"/>
    <property type="match status" value="1"/>
</dbReference>
<feature type="transmembrane region" description="Helical" evidence="2">
    <location>
        <begin position="279"/>
        <end position="298"/>
    </location>
</feature>
<feature type="signal peptide" evidence="3">
    <location>
        <begin position="1"/>
        <end position="25"/>
    </location>
</feature>
<evidence type="ECO:0000256" key="3">
    <source>
        <dbReference type="SAM" id="SignalP"/>
    </source>
</evidence>
<evidence type="ECO:0000313" key="5">
    <source>
        <dbReference type="EMBL" id="PJF32237.1"/>
    </source>
</evidence>
<gene>
    <name evidence="5" type="ORF">CUN51_01015</name>
</gene>
<dbReference type="EMBL" id="PGTK01000001">
    <property type="protein sequence ID" value="PJF32237.1"/>
    <property type="molecule type" value="Genomic_DNA"/>
</dbReference>
<evidence type="ECO:0000313" key="6">
    <source>
        <dbReference type="Proteomes" id="UP000228921"/>
    </source>
</evidence>
<dbReference type="InterPro" id="IPR035940">
    <property type="entry name" value="CAP_sf"/>
</dbReference>
<reference evidence="5 6" key="1">
    <citation type="submission" date="2017-11" db="EMBL/GenBank/DDBJ databases">
        <title>Evolution of Phototrophy in the Chloroflexi Phylum Driven by Horizontal Gene Transfer.</title>
        <authorList>
            <person name="Ward L.M."/>
            <person name="Hemp J."/>
            <person name="Shih P.M."/>
            <person name="Mcglynn S.E."/>
            <person name="Fischer W."/>
        </authorList>
    </citation>
    <scope>NUCLEOTIDE SEQUENCE [LARGE SCALE GENOMIC DNA]</scope>
    <source>
        <strain evidence="5">CP2_2F</strain>
    </source>
</reference>
<accession>A0A2M8P3W1</accession>
<dbReference type="Proteomes" id="UP000228921">
    <property type="component" value="Unassembled WGS sequence"/>
</dbReference>
<name>A0A2M8P3W1_9CHLR</name>
<feature type="domain" description="SCP" evidence="4">
    <location>
        <begin position="34"/>
        <end position="146"/>
    </location>
</feature>
<keyword evidence="2" id="KW-1133">Transmembrane helix</keyword>
<dbReference type="InterPro" id="IPR014044">
    <property type="entry name" value="CAP_dom"/>
</dbReference>
<dbReference type="AlphaFoldDB" id="A0A2M8P3W1"/>
<keyword evidence="2" id="KW-0812">Transmembrane</keyword>
<dbReference type="Gene3D" id="3.40.33.10">
    <property type="entry name" value="CAP"/>
    <property type="match status" value="1"/>
</dbReference>
<evidence type="ECO:0000256" key="2">
    <source>
        <dbReference type="SAM" id="Phobius"/>
    </source>
</evidence>
<comment type="caution">
    <text evidence="5">The sequence shown here is derived from an EMBL/GenBank/DDBJ whole genome shotgun (WGS) entry which is preliminary data.</text>
</comment>
<evidence type="ECO:0000256" key="1">
    <source>
        <dbReference type="SAM" id="MobiDB-lite"/>
    </source>
</evidence>
<protein>
    <recommendedName>
        <fullName evidence="4">SCP domain-containing protein</fullName>
    </recommendedName>
</protein>
<feature type="compositionally biased region" description="Pro residues" evidence="1">
    <location>
        <begin position="177"/>
        <end position="189"/>
    </location>
</feature>
<organism evidence="5 6">
    <name type="scientific">Candidatus Thermofonsia Clade 1 bacterium</name>
    <dbReference type="NCBI Taxonomy" id="2364210"/>
    <lineage>
        <taxon>Bacteria</taxon>
        <taxon>Bacillati</taxon>
        <taxon>Chloroflexota</taxon>
        <taxon>Candidatus Thermofontia</taxon>
        <taxon>Candidatus Thermofonsia Clade 1</taxon>
    </lineage>
</organism>
<sequence>MSRFIRVVILSVLLLSGISVRPVAAQDVAGALTARINELRASKGLNTLNYNGALAAAAQAHSQYLASTPYSHPHRQNNGSLPQDRAAAAGYSGRVGENVVGGNTATLDWAYNWWLNSPTHYNNMLGNWTDIGVGFSAGTYGRWYVVVFGDNGSAPPRPQSASAVNPAGGRPAAQPTAVPPRPTRPPTATPTPTITLTPSHTFTPRPTFTPTDTPTFLPATETPILIAISTAAPDDPTPTPLDPSATPMIVAVAATAPPLEPVPPATSTANSPSASPLRAIIPLIIALNVLIIGGLLLGDRLRRRA</sequence>
<feature type="compositionally biased region" description="Low complexity" evidence="1">
    <location>
        <begin position="190"/>
        <end position="216"/>
    </location>
</feature>
<proteinExistence type="predicted"/>